<feature type="compositionally biased region" description="Basic residues" evidence="5">
    <location>
        <begin position="63"/>
        <end position="74"/>
    </location>
</feature>
<evidence type="ECO:0000256" key="4">
    <source>
        <dbReference type="ARBA" id="ARBA00026121"/>
    </source>
</evidence>
<name>A0A1W0X9L6_HYPEX</name>
<dbReference type="SUPFAM" id="SSF56801">
    <property type="entry name" value="Acetyl-CoA synthetase-like"/>
    <property type="match status" value="1"/>
</dbReference>
<dbReference type="InterPro" id="IPR000873">
    <property type="entry name" value="AMP-dep_synth/lig_dom"/>
</dbReference>
<dbReference type="GO" id="GO:0016020">
    <property type="term" value="C:membrane"/>
    <property type="evidence" value="ECO:0007669"/>
    <property type="project" value="TreeGrafter"/>
</dbReference>
<evidence type="ECO:0000256" key="1">
    <source>
        <dbReference type="ARBA" id="ARBA00022598"/>
    </source>
</evidence>
<dbReference type="PANTHER" id="PTHR43272:SF32">
    <property type="entry name" value="AMP-DEPENDENT SYNTHETASE_LIGASE DOMAIN-CONTAINING PROTEIN"/>
    <property type="match status" value="1"/>
</dbReference>
<accession>A0A1W0X9L6</accession>
<proteinExistence type="predicted"/>
<dbReference type="PROSITE" id="PS00455">
    <property type="entry name" value="AMP_BINDING"/>
    <property type="match status" value="1"/>
</dbReference>
<dbReference type="Pfam" id="PF23562">
    <property type="entry name" value="AMP-binding_C_3"/>
    <property type="match status" value="1"/>
</dbReference>
<dbReference type="InterPro" id="IPR042099">
    <property type="entry name" value="ANL_N_sf"/>
</dbReference>
<keyword evidence="8" id="KW-1185">Reference proteome</keyword>
<dbReference type="OrthoDB" id="3633556at2759"/>
<evidence type="ECO:0000256" key="3">
    <source>
        <dbReference type="ARBA" id="ARBA00023098"/>
    </source>
</evidence>
<dbReference type="EMBL" id="MTYJ01000007">
    <property type="protein sequence ID" value="OQV24216.1"/>
    <property type="molecule type" value="Genomic_DNA"/>
</dbReference>
<protein>
    <recommendedName>
        <fullName evidence="4">long-chain-fatty-acid--CoA ligase</fullName>
        <ecNumber evidence="4">6.2.1.3</ecNumber>
    </recommendedName>
</protein>
<sequence>MLAANEDFQEVSPQSLKKAAASSSPPPRNTTPANGSCKHMNGNGDHDFSSSNGGVLHDDNHHHTTNNHHHHAHRSMNGPDHMAPAESVWTTKPDGAVKVRMGSDASLDGLPAESVITWFDKTVEACAAAPAMKIKRDGKWLTWSYADYQRDVRTAAKAFIKAGLEPYHAVGIMGFNSPEWFISDIGAIYAGGIAVGIYTTNSPEACLFNAQDSHMNVIVVEDDKQLQKILSIRDQLPELKAIVQYIGQPAQSHPDVYSWTEFLALSADIPDERLAERHRDIAPNKCCTIIYTSGTTGHPKGAMLSHDNFIWTSKMVMKCALESKDEVFISYLPLSHVAAQMTDLYLPISSGGVVYFAQPDALKGTLVDTLKDARPTGFIGVPRVWEKMEEKMKAVSRGNSSTKQWIAKWAKSIGLRGNLSRLQGEDVPFGWTIASALVFKKVRQALGLDRCRLTCSGAAPIRRETQDFFLSLDIPIYDIYGMSECSGPHTVNLPGAFKLGSAGKTLFGVRTQISNPDAEGNGEICMYGRHVFMGYLGLEDKTKEALDEHSYLRTGDIGKVDADGYLFITGRLKEILITAGGENIPPVAIEDTVKEHLPIVSHAMLIGDKRKFLSILLTLKTDIDLNSGDPINTLTRPTQEWIKEATGVEVKTVEEARALEPLKKAIQKGMDEVNKKATSRAQVVQKFEILPTDFSIPGGELGPTMKTMRPKVMKKYEELIESLYPEVLDD</sequence>
<dbReference type="InterPro" id="IPR020845">
    <property type="entry name" value="AMP-binding_CS"/>
</dbReference>
<dbReference type="PANTHER" id="PTHR43272">
    <property type="entry name" value="LONG-CHAIN-FATTY-ACID--COA LIGASE"/>
    <property type="match status" value="1"/>
</dbReference>
<evidence type="ECO:0000259" key="6">
    <source>
        <dbReference type="Pfam" id="PF00501"/>
    </source>
</evidence>
<evidence type="ECO:0000313" key="7">
    <source>
        <dbReference type="EMBL" id="OQV24216.1"/>
    </source>
</evidence>
<feature type="region of interest" description="Disordered" evidence="5">
    <location>
        <begin position="1"/>
        <end position="81"/>
    </location>
</feature>
<dbReference type="AlphaFoldDB" id="A0A1W0X9L6"/>
<keyword evidence="3" id="KW-0443">Lipid metabolism</keyword>
<reference evidence="8" key="1">
    <citation type="submission" date="2017-01" db="EMBL/GenBank/DDBJ databases">
        <title>Comparative genomics of anhydrobiosis in the tardigrade Hypsibius dujardini.</title>
        <authorList>
            <person name="Yoshida Y."/>
            <person name="Koutsovoulos G."/>
            <person name="Laetsch D."/>
            <person name="Stevens L."/>
            <person name="Kumar S."/>
            <person name="Horikawa D."/>
            <person name="Ishino K."/>
            <person name="Komine S."/>
            <person name="Tomita M."/>
            <person name="Blaxter M."/>
            <person name="Arakawa K."/>
        </authorList>
    </citation>
    <scope>NUCLEOTIDE SEQUENCE [LARGE SCALE GENOMIC DNA]</scope>
    <source>
        <strain evidence="8">Z151</strain>
    </source>
</reference>
<dbReference type="EC" id="6.2.1.3" evidence="4"/>
<dbReference type="Pfam" id="PF00501">
    <property type="entry name" value="AMP-binding"/>
    <property type="match status" value="1"/>
</dbReference>
<dbReference type="GO" id="GO:0004467">
    <property type="term" value="F:long-chain fatty acid-CoA ligase activity"/>
    <property type="evidence" value="ECO:0007669"/>
    <property type="project" value="UniProtKB-EC"/>
</dbReference>
<dbReference type="Proteomes" id="UP000192578">
    <property type="component" value="Unassembled WGS sequence"/>
</dbReference>
<evidence type="ECO:0000256" key="5">
    <source>
        <dbReference type="SAM" id="MobiDB-lite"/>
    </source>
</evidence>
<comment type="caution">
    <text evidence="7">The sequence shown here is derived from an EMBL/GenBank/DDBJ whole genome shotgun (WGS) entry which is preliminary data.</text>
</comment>
<feature type="domain" description="AMP-dependent synthetase/ligase" evidence="6">
    <location>
        <begin position="122"/>
        <end position="536"/>
    </location>
</feature>
<gene>
    <name evidence="7" type="ORF">BV898_01760</name>
</gene>
<keyword evidence="1 7" id="KW-0436">Ligase</keyword>
<evidence type="ECO:0000313" key="8">
    <source>
        <dbReference type="Proteomes" id="UP000192578"/>
    </source>
</evidence>
<organism evidence="7 8">
    <name type="scientific">Hypsibius exemplaris</name>
    <name type="common">Freshwater tardigrade</name>
    <dbReference type="NCBI Taxonomy" id="2072580"/>
    <lineage>
        <taxon>Eukaryota</taxon>
        <taxon>Metazoa</taxon>
        <taxon>Ecdysozoa</taxon>
        <taxon>Tardigrada</taxon>
        <taxon>Eutardigrada</taxon>
        <taxon>Parachela</taxon>
        <taxon>Hypsibioidea</taxon>
        <taxon>Hypsibiidae</taxon>
        <taxon>Hypsibius</taxon>
    </lineage>
</organism>
<dbReference type="GO" id="GO:0005783">
    <property type="term" value="C:endoplasmic reticulum"/>
    <property type="evidence" value="ECO:0007669"/>
    <property type="project" value="TreeGrafter"/>
</dbReference>
<dbReference type="Gene3D" id="3.40.50.12780">
    <property type="entry name" value="N-terminal domain of ligase-like"/>
    <property type="match status" value="1"/>
</dbReference>
<keyword evidence="2" id="KW-0276">Fatty acid metabolism</keyword>
<evidence type="ECO:0000256" key="2">
    <source>
        <dbReference type="ARBA" id="ARBA00022832"/>
    </source>
</evidence>